<proteinExistence type="predicted"/>
<feature type="region of interest" description="Disordered" evidence="1">
    <location>
        <begin position="159"/>
        <end position="236"/>
    </location>
</feature>
<feature type="compositionally biased region" description="Pro residues" evidence="1">
    <location>
        <begin position="223"/>
        <end position="236"/>
    </location>
</feature>
<comment type="caution">
    <text evidence="2">The sequence shown here is derived from an EMBL/GenBank/DDBJ whole genome shotgun (WGS) entry which is preliminary data.</text>
</comment>
<dbReference type="Proteomes" id="UP000193487">
    <property type="component" value="Unassembled WGS sequence"/>
</dbReference>
<accession>A0A1X1XDF7</accession>
<evidence type="ECO:0008006" key="4">
    <source>
        <dbReference type="Google" id="ProtNLM"/>
    </source>
</evidence>
<reference evidence="2 3" key="1">
    <citation type="submission" date="2016-01" db="EMBL/GenBank/DDBJ databases">
        <title>The new phylogeny of the genus Mycobacterium.</title>
        <authorList>
            <person name="Tarcisio F."/>
            <person name="Conor M."/>
            <person name="Antonella G."/>
            <person name="Elisabetta G."/>
            <person name="Giulia F.S."/>
            <person name="Sara T."/>
            <person name="Anna F."/>
            <person name="Clotilde B."/>
            <person name="Roberto B."/>
            <person name="Veronica D.S."/>
            <person name="Fabio R."/>
            <person name="Monica P."/>
            <person name="Olivier J."/>
            <person name="Enrico T."/>
            <person name="Nicola S."/>
        </authorList>
    </citation>
    <scope>NUCLEOTIDE SEQUENCE [LARGE SCALE GENOMIC DNA]</scope>
    <source>
        <strain evidence="2 3">DSM 45166</strain>
    </source>
</reference>
<dbReference type="AlphaFoldDB" id="A0A1X1XDF7"/>
<dbReference type="SUPFAM" id="SSF140453">
    <property type="entry name" value="EsxAB dimer-like"/>
    <property type="match status" value="1"/>
</dbReference>
<dbReference type="NCBIfam" id="TIGR03930">
    <property type="entry name" value="WXG100_ESAT6"/>
    <property type="match status" value="1"/>
</dbReference>
<gene>
    <name evidence="2" type="ORF">AWC14_16025</name>
</gene>
<evidence type="ECO:0000313" key="2">
    <source>
        <dbReference type="EMBL" id="ORV96730.1"/>
    </source>
</evidence>
<organism evidence="2 3">
    <name type="scientific">Mycobacterium kyorinense</name>
    <dbReference type="NCBI Taxonomy" id="487514"/>
    <lineage>
        <taxon>Bacteria</taxon>
        <taxon>Bacillati</taxon>
        <taxon>Actinomycetota</taxon>
        <taxon>Actinomycetes</taxon>
        <taxon>Mycobacteriales</taxon>
        <taxon>Mycobacteriaceae</taxon>
        <taxon>Mycobacterium</taxon>
    </lineage>
</organism>
<feature type="region of interest" description="Disordered" evidence="1">
    <location>
        <begin position="132"/>
        <end position="151"/>
    </location>
</feature>
<evidence type="ECO:0000313" key="3">
    <source>
        <dbReference type="Proteomes" id="UP000193487"/>
    </source>
</evidence>
<feature type="compositionally biased region" description="Low complexity" evidence="1">
    <location>
        <begin position="213"/>
        <end position="222"/>
    </location>
</feature>
<dbReference type="EMBL" id="LQPE01000172">
    <property type="protein sequence ID" value="ORV96730.1"/>
    <property type="molecule type" value="Genomic_DNA"/>
</dbReference>
<keyword evidence="3" id="KW-1185">Reference proteome</keyword>
<sequence length="327" mass="32638">MAAIADGKLPGMDQLTADPAAIVKEAGNFERIADEIKAVIARVEQAASALDEHWQGTAADAAKQALARYHDAATAQVGLLNEVTTNLQTAAAKYSVTDDERAEAVAAVMGSAMGDPTNGHGAPQAVHPAAANGHGNGAPQTAPANTTGSGFNYGGTAPGVYKHSTDSPNSVRLVDFKTDGGPQPAPQPSFIDQYEQQITSAGPQSPAPPIPMPSSGRTAPAAPQAPGPMPVSPPPPSFGQCVGDHVRDSVGQEMVKDAFKSAAEKAALGAAGGALVTPEAAGAGALPGAVLGWVGGFGQGLIEAPIEAAAKGAWECADGPPIPGVTK</sequence>
<dbReference type="InterPro" id="IPR036689">
    <property type="entry name" value="ESAT-6-like_sf"/>
</dbReference>
<name>A0A1X1XDF7_9MYCO</name>
<dbReference type="Pfam" id="PF06013">
    <property type="entry name" value="WXG100"/>
    <property type="match status" value="1"/>
</dbReference>
<evidence type="ECO:0000256" key="1">
    <source>
        <dbReference type="SAM" id="MobiDB-lite"/>
    </source>
</evidence>
<dbReference type="InterPro" id="IPR010310">
    <property type="entry name" value="T7SS_ESAT-6-like"/>
</dbReference>
<dbReference type="Gene3D" id="1.10.287.1060">
    <property type="entry name" value="ESAT-6-like"/>
    <property type="match status" value="1"/>
</dbReference>
<protein>
    <recommendedName>
        <fullName evidence="4">WXG100 family type VII secretion target</fullName>
    </recommendedName>
</protein>